<accession>A0A060QCQ6</accession>
<keyword evidence="7 8" id="KW-0472">Membrane</keyword>
<name>A0A060QCQ6_9PROT</name>
<sequence>MRNRLCFLMLTLILIGALVAGIFIGRYPLSLHAIGAMMAGHGAAETRAVLLYARLPRLIGAMVVGAALSVSGSAFQAVFRNPLVSPDLLGVLSGAAFGAALAILLHGSSAVVGFSAFAGGCCAVACGFGIARLVGREGILPLLLGGLISAALFTSFLSLLKYVADPFDQLPAIIYWLLGSLARTQWMQLAWVTPLCVLGMALLWLGSRALDAMVLSDDEARSLGLPVGVMRIVVLALATSLGALTVSIVGIIGWVGLIVPHMARLIIGPGHRLMLPFAALMGAAGLMLADTAARSLTASEIPLGMMTELFGALGFIVVLRHLRREGQL</sequence>
<dbReference type="Gene3D" id="1.10.3470.10">
    <property type="entry name" value="ABC transporter involved in vitamin B12 uptake, BtuC"/>
    <property type="match status" value="1"/>
</dbReference>
<comment type="similarity">
    <text evidence="2">Belongs to the binding-protein-dependent transport system permease family. FecCD subfamily.</text>
</comment>
<dbReference type="GO" id="GO:0005886">
    <property type="term" value="C:plasma membrane"/>
    <property type="evidence" value="ECO:0007669"/>
    <property type="project" value="UniProtKB-SubCell"/>
</dbReference>
<reference evidence="9 10" key="2">
    <citation type="journal article" date="2014" name="PLoS ONE">
        <title>Evolution of mitochondria reconstructed from the energy metabolism of living bacteria.</title>
        <authorList>
            <person name="Degli Esposti M."/>
            <person name="Chouaia B."/>
            <person name="Comandatore F."/>
            <person name="Crotti E."/>
            <person name="Sassera D."/>
            <person name="Lievens P.M."/>
            <person name="Daffonchio D."/>
            <person name="Bandi C."/>
        </authorList>
    </citation>
    <scope>NUCLEOTIDE SEQUENCE [LARGE SCALE GENOMIC DNA]</scope>
    <source>
        <strain evidence="9 10">SF2.1</strain>
    </source>
</reference>
<evidence type="ECO:0000256" key="3">
    <source>
        <dbReference type="ARBA" id="ARBA00022448"/>
    </source>
</evidence>
<feature type="transmembrane region" description="Helical" evidence="8">
    <location>
        <begin position="301"/>
        <end position="319"/>
    </location>
</feature>
<dbReference type="Proteomes" id="UP000027583">
    <property type="component" value="Unassembled WGS sequence"/>
</dbReference>
<proteinExistence type="inferred from homology"/>
<feature type="transmembrane region" description="Helical" evidence="8">
    <location>
        <begin position="138"/>
        <end position="160"/>
    </location>
</feature>
<feature type="transmembrane region" description="Helical" evidence="8">
    <location>
        <begin position="271"/>
        <end position="289"/>
    </location>
</feature>
<dbReference type="InterPro" id="IPR000522">
    <property type="entry name" value="ABC_transptr_permease_BtuC"/>
</dbReference>
<dbReference type="GO" id="GO:0022857">
    <property type="term" value="F:transmembrane transporter activity"/>
    <property type="evidence" value="ECO:0007669"/>
    <property type="project" value="InterPro"/>
</dbReference>
<dbReference type="PANTHER" id="PTHR30472:SF70">
    <property type="entry name" value="MOLYBDATE IMPORT SYSTEM PERMEASE PROTEIN MOLB"/>
    <property type="match status" value="1"/>
</dbReference>
<dbReference type="PANTHER" id="PTHR30472">
    <property type="entry name" value="FERRIC ENTEROBACTIN TRANSPORT SYSTEM PERMEASE PROTEIN"/>
    <property type="match status" value="1"/>
</dbReference>
<evidence type="ECO:0000256" key="7">
    <source>
        <dbReference type="ARBA" id="ARBA00023136"/>
    </source>
</evidence>
<keyword evidence="4" id="KW-1003">Cell membrane</keyword>
<dbReference type="Pfam" id="PF01032">
    <property type="entry name" value="FecCD"/>
    <property type="match status" value="1"/>
</dbReference>
<comment type="subcellular location">
    <subcellularLocation>
        <location evidence="1">Cell membrane</location>
        <topology evidence="1">Multi-pass membrane protein</topology>
    </subcellularLocation>
</comment>
<dbReference type="SUPFAM" id="SSF81345">
    <property type="entry name" value="ABC transporter involved in vitamin B12 uptake, BtuC"/>
    <property type="match status" value="1"/>
</dbReference>
<feature type="transmembrane region" description="Helical" evidence="8">
    <location>
        <begin position="189"/>
        <end position="210"/>
    </location>
</feature>
<feature type="transmembrane region" description="Helical" evidence="8">
    <location>
        <begin position="111"/>
        <end position="131"/>
    </location>
</feature>
<dbReference type="eggNOG" id="COG0609">
    <property type="taxonomic scope" value="Bacteria"/>
</dbReference>
<feature type="transmembrane region" description="Helical" evidence="8">
    <location>
        <begin position="58"/>
        <end position="79"/>
    </location>
</feature>
<evidence type="ECO:0000256" key="6">
    <source>
        <dbReference type="ARBA" id="ARBA00022989"/>
    </source>
</evidence>
<reference evidence="9 10" key="1">
    <citation type="journal article" date="2014" name="Genome Biol. Evol.">
        <title>Acetic acid bacteria genomes reveal functional traits for adaptation to life in insect guts.</title>
        <authorList>
            <person name="Chouaia B."/>
            <person name="Gaiarsa S."/>
            <person name="Crotti E."/>
            <person name="Comandatore F."/>
            <person name="Degli Esposti M."/>
            <person name="Ricci I."/>
            <person name="Alma A."/>
            <person name="Favia G."/>
            <person name="Bandi C."/>
            <person name="Daffonchio D."/>
        </authorList>
    </citation>
    <scope>NUCLEOTIDE SEQUENCE [LARGE SCALE GENOMIC DNA]</scope>
    <source>
        <strain evidence="9 10">SF2.1</strain>
    </source>
</reference>
<keyword evidence="6 8" id="KW-1133">Transmembrane helix</keyword>
<evidence type="ECO:0000256" key="4">
    <source>
        <dbReference type="ARBA" id="ARBA00022475"/>
    </source>
</evidence>
<comment type="caution">
    <text evidence="9">The sequence shown here is derived from an EMBL/GenBank/DDBJ whole genome shotgun (WGS) entry which is preliminary data.</text>
</comment>
<protein>
    <submittedName>
        <fullName evidence="9">Vitamin B12 ABC transporter, permease component BtuC</fullName>
    </submittedName>
</protein>
<evidence type="ECO:0000256" key="1">
    <source>
        <dbReference type="ARBA" id="ARBA00004651"/>
    </source>
</evidence>
<feature type="transmembrane region" description="Helical" evidence="8">
    <location>
        <begin position="230"/>
        <end position="259"/>
    </location>
</feature>
<dbReference type="AlphaFoldDB" id="A0A060QCQ6"/>
<keyword evidence="5 8" id="KW-0812">Transmembrane</keyword>
<evidence type="ECO:0000256" key="8">
    <source>
        <dbReference type="SAM" id="Phobius"/>
    </source>
</evidence>
<dbReference type="CDD" id="cd06550">
    <property type="entry name" value="TM_ABC_iron-siderophores_like"/>
    <property type="match status" value="1"/>
</dbReference>
<dbReference type="GO" id="GO:0033214">
    <property type="term" value="P:siderophore-iron import into cell"/>
    <property type="evidence" value="ECO:0007669"/>
    <property type="project" value="TreeGrafter"/>
</dbReference>
<dbReference type="EMBL" id="CBLX010000004">
    <property type="protein sequence ID" value="CDG38665.1"/>
    <property type="molecule type" value="Genomic_DNA"/>
</dbReference>
<evidence type="ECO:0000256" key="5">
    <source>
        <dbReference type="ARBA" id="ARBA00022692"/>
    </source>
</evidence>
<evidence type="ECO:0000313" key="10">
    <source>
        <dbReference type="Proteomes" id="UP000027583"/>
    </source>
</evidence>
<organism evidence="9 10">
    <name type="scientific">Asaia bogorensis</name>
    <dbReference type="NCBI Taxonomy" id="91915"/>
    <lineage>
        <taxon>Bacteria</taxon>
        <taxon>Pseudomonadati</taxon>
        <taxon>Pseudomonadota</taxon>
        <taxon>Alphaproteobacteria</taxon>
        <taxon>Acetobacterales</taxon>
        <taxon>Acetobacteraceae</taxon>
        <taxon>Asaia</taxon>
    </lineage>
</organism>
<evidence type="ECO:0000313" key="9">
    <source>
        <dbReference type="EMBL" id="CDG38665.1"/>
    </source>
</evidence>
<dbReference type="RefSeq" id="WP_336717661.1">
    <property type="nucleotide sequence ID" value="NZ_JBBCVF010000003.1"/>
</dbReference>
<feature type="transmembrane region" description="Helical" evidence="8">
    <location>
        <begin position="88"/>
        <end position="105"/>
    </location>
</feature>
<gene>
    <name evidence="9" type="ORF">ASAP_0620</name>
</gene>
<keyword evidence="3" id="KW-0813">Transport</keyword>
<evidence type="ECO:0000256" key="2">
    <source>
        <dbReference type="ARBA" id="ARBA00007935"/>
    </source>
</evidence>
<dbReference type="InterPro" id="IPR037294">
    <property type="entry name" value="ABC_BtuC-like"/>
</dbReference>